<dbReference type="RefSeq" id="WP_201173644.1">
    <property type="nucleotide sequence ID" value="NZ_JBHUDQ010000046.1"/>
</dbReference>
<dbReference type="Gene3D" id="1.20.910.10">
    <property type="entry name" value="Heme oxygenase-like"/>
    <property type="match status" value="1"/>
</dbReference>
<dbReference type="AlphaFoldDB" id="A0A934WNJ0"/>
<dbReference type="EMBL" id="JAEPWM010000007">
    <property type="protein sequence ID" value="MBK6007670.1"/>
    <property type="molecule type" value="Genomic_DNA"/>
</dbReference>
<reference evidence="1" key="1">
    <citation type="journal article" date="2012" name="J. Microbiol. Biotechnol.">
        <title>Ramlibacter ginsenosidimutans sp. nov., with ginsenoside-converting activity.</title>
        <authorList>
            <person name="Wang L."/>
            <person name="An D.S."/>
            <person name="Kim S.G."/>
            <person name="Jin F.X."/>
            <person name="Kim S.C."/>
            <person name="Lee S.T."/>
            <person name="Im W.T."/>
        </authorList>
    </citation>
    <scope>NUCLEOTIDE SEQUENCE</scope>
    <source>
        <strain evidence="1">KACC 17527</strain>
    </source>
</reference>
<evidence type="ECO:0000313" key="2">
    <source>
        <dbReference type="Proteomes" id="UP000630528"/>
    </source>
</evidence>
<gene>
    <name evidence="1" type="ORF">JJB11_16340</name>
</gene>
<dbReference type="Proteomes" id="UP000630528">
    <property type="component" value="Unassembled WGS sequence"/>
</dbReference>
<dbReference type="SUPFAM" id="SSF48613">
    <property type="entry name" value="Heme oxygenase-like"/>
    <property type="match status" value="1"/>
</dbReference>
<sequence length="203" mass="22019">MNSAVPPFSPPEATDPVAALRTATHDHHQRVDALMDLSRLHERSHYVRVLRVLDAFLAGWEPAVFAVLPARWQPWLRARSRRAFLRHDLHQLGVVPAPPAQFGPLRGAAAGWGSVYVMEGSALGGQLIARRLAQAGLDASHGAAYFHGWGDATGAMWREVRQLLASELQAPAALAEACGAARQTFDGLSLLLETCPHERTSTA</sequence>
<evidence type="ECO:0000313" key="1">
    <source>
        <dbReference type="EMBL" id="MBK6007670.1"/>
    </source>
</evidence>
<keyword evidence="2" id="KW-1185">Reference proteome</keyword>
<comment type="caution">
    <text evidence="1">The sequence shown here is derived from an EMBL/GenBank/DDBJ whole genome shotgun (WGS) entry which is preliminary data.</text>
</comment>
<dbReference type="CDD" id="cd19166">
    <property type="entry name" value="HemeO-bac"/>
    <property type="match status" value="1"/>
</dbReference>
<dbReference type="InterPro" id="IPR016084">
    <property type="entry name" value="Haem_Oase-like_multi-hlx"/>
</dbReference>
<reference evidence="1" key="2">
    <citation type="submission" date="2021-01" db="EMBL/GenBank/DDBJ databases">
        <authorList>
            <person name="Kang M."/>
        </authorList>
    </citation>
    <scope>NUCLEOTIDE SEQUENCE</scope>
    <source>
        <strain evidence="1">KACC 17527</strain>
    </source>
</reference>
<protein>
    <submittedName>
        <fullName evidence="1">Biliverdin-producing heme oxygenase</fullName>
    </submittedName>
</protein>
<name>A0A934WNJ0_9BURK</name>
<organism evidence="1 2">
    <name type="scientific">Ramlibacter ginsenosidimutans</name>
    <dbReference type="NCBI Taxonomy" id="502333"/>
    <lineage>
        <taxon>Bacteria</taxon>
        <taxon>Pseudomonadati</taxon>
        <taxon>Pseudomonadota</taxon>
        <taxon>Betaproteobacteria</taxon>
        <taxon>Burkholderiales</taxon>
        <taxon>Comamonadaceae</taxon>
        <taxon>Ramlibacter</taxon>
    </lineage>
</organism>
<accession>A0A934WNJ0</accession>
<proteinExistence type="predicted"/>